<dbReference type="EMBL" id="LFDV01000002">
    <property type="protein sequence ID" value="KTB48560.1"/>
    <property type="molecule type" value="Genomic_DNA"/>
</dbReference>
<dbReference type="STRING" id="1217799.DEALK_14060"/>
<dbReference type="SUPFAM" id="SSF51419">
    <property type="entry name" value="PLP-binding barrel"/>
    <property type="match status" value="1"/>
</dbReference>
<dbReference type="InterPro" id="IPR001608">
    <property type="entry name" value="Ala_racemase_N"/>
</dbReference>
<proteinExistence type="inferred from homology"/>
<dbReference type="InterPro" id="IPR011078">
    <property type="entry name" value="PyrdxlP_homeostasis"/>
</dbReference>
<dbReference type="Pfam" id="PF01168">
    <property type="entry name" value="Ala_racemase_N"/>
    <property type="match status" value="1"/>
</dbReference>
<dbReference type="GO" id="GO:0030170">
    <property type="term" value="F:pyridoxal phosphate binding"/>
    <property type="evidence" value="ECO:0007669"/>
    <property type="project" value="UniProtKB-UniRule"/>
</dbReference>
<comment type="function">
    <text evidence="2">Pyridoxal 5'-phosphate (PLP)-binding protein, which is involved in PLP homeostasis.</text>
</comment>
<gene>
    <name evidence="6" type="ORF">DEALK_14060</name>
</gene>
<comment type="similarity">
    <text evidence="2 4">Belongs to the pyridoxal phosphate-binding protein YggS/PROSC family.</text>
</comment>
<feature type="domain" description="Alanine racemase N-terminal" evidence="5">
    <location>
        <begin position="24"/>
        <end position="238"/>
    </location>
</feature>
<keyword evidence="1 2" id="KW-0663">Pyridoxal phosphate</keyword>
<evidence type="ECO:0000313" key="7">
    <source>
        <dbReference type="Proteomes" id="UP000053947"/>
    </source>
</evidence>
<feature type="modified residue" description="N6-(pyridoxal phosphate)lysine" evidence="2 3">
    <location>
        <position position="48"/>
    </location>
</feature>
<comment type="caution">
    <text evidence="6">The sequence shown here is derived from an EMBL/GenBank/DDBJ whole genome shotgun (WGS) entry which is preliminary data.</text>
</comment>
<evidence type="ECO:0000256" key="4">
    <source>
        <dbReference type="RuleBase" id="RU004514"/>
    </source>
</evidence>
<dbReference type="Gene3D" id="3.20.20.10">
    <property type="entry name" value="Alanine racemase"/>
    <property type="match status" value="1"/>
</dbReference>
<dbReference type="NCBIfam" id="TIGR00044">
    <property type="entry name" value="YggS family pyridoxal phosphate-dependent enzyme"/>
    <property type="match status" value="1"/>
</dbReference>
<sequence>MFIIFECWNEVLSPMRYQTDFASQSIGDNVRRLLAEIPGDVAIVAAAKSRSPAEIAAAFDAGISIIGENYVQETEAARRYLLSRGCWHFIGRLQSNKIKKAVELFDVIETVDSPYLARLIDRRAFEARKIMPVFIEVNIAREQRKSGVAPENLIALAHEIGKMPNLTLEGLMTLGPNLPGEMMRPFFSEARGLFNALKEESAGFADIRYLSMGTTESYRVAIEEGANLVRLGEAIFGPRL</sequence>
<evidence type="ECO:0000256" key="3">
    <source>
        <dbReference type="PIRSR" id="PIRSR004848-1"/>
    </source>
</evidence>
<dbReference type="PANTHER" id="PTHR10146:SF14">
    <property type="entry name" value="PYRIDOXAL PHOSPHATE HOMEOSTASIS PROTEIN"/>
    <property type="match status" value="1"/>
</dbReference>
<reference evidence="6 7" key="1">
    <citation type="submission" date="2015-06" db="EMBL/GenBank/DDBJ databases">
        <title>Genome sequence of the organohalide-respiring Dehalogenimonas alkenigignens type strain (IP3-3T).</title>
        <authorList>
            <person name="Key T.A."/>
            <person name="Richmond D.P."/>
            <person name="Bowman K.S."/>
            <person name="Cho Y.-J."/>
            <person name="Chun J."/>
            <person name="da Costa M.S."/>
            <person name="Rainey F.A."/>
            <person name="Moe W.M."/>
        </authorList>
    </citation>
    <scope>NUCLEOTIDE SEQUENCE [LARGE SCALE GENOMIC DNA]</scope>
    <source>
        <strain evidence="6 7">IP3-3</strain>
    </source>
</reference>
<dbReference type="HAMAP" id="MF_02087">
    <property type="entry name" value="PLP_homeostasis"/>
    <property type="match status" value="1"/>
</dbReference>
<organism evidence="6 7">
    <name type="scientific">Dehalogenimonas alkenigignens</name>
    <dbReference type="NCBI Taxonomy" id="1217799"/>
    <lineage>
        <taxon>Bacteria</taxon>
        <taxon>Bacillati</taxon>
        <taxon>Chloroflexota</taxon>
        <taxon>Dehalococcoidia</taxon>
        <taxon>Dehalococcoidales</taxon>
        <taxon>Dehalococcoidaceae</taxon>
        <taxon>Dehalogenimonas</taxon>
    </lineage>
</organism>
<dbReference type="PANTHER" id="PTHR10146">
    <property type="entry name" value="PROLINE SYNTHETASE CO-TRANSCRIBED BACTERIAL HOMOLOG PROTEIN"/>
    <property type="match status" value="1"/>
</dbReference>
<dbReference type="PATRIC" id="fig|1217799.6.peg.1454"/>
<evidence type="ECO:0000259" key="5">
    <source>
        <dbReference type="Pfam" id="PF01168"/>
    </source>
</evidence>
<comment type="cofactor">
    <cofactor evidence="3">
        <name>pyridoxal 5'-phosphate</name>
        <dbReference type="ChEBI" id="CHEBI:597326"/>
    </cofactor>
</comment>
<evidence type="ECO:0000313" key="6">
    <source>
        <dbReference type="EMBL" id="KTB48560.1"/>
    </source>
</evidence>
<evidence type="ECO:0000256" key="1">
    <source>
        <dbReference type="ARBA" id="ARBA00022898"/>
    </source>
</evidence>
<dbReference type="AlphaFoldDB" id="A0A0W0GJ10"/>
<evidence type="ECO:0000256" key="2">
    <source>
        <dbReference type="HAMAP-Rule" id="MF_02087"/>
    </source>
</evidence>
<protein>
    <recommendedName>
        <fullName evidence="2">Pyridoxal phosphate homeostasis protein</fullName>
        <shortName evidence="2">PLP homeostasis protein</shortName>
    </recommendedName>
</protein>
<keyword evidence="7" id="KW-1185">Reference proteome</keyword>
<dbReference type="Proteomes" id="UP000053947">
    <property type="component" value="Unassembled WGS sequence"/>
</dbReference>
<accession>A0A0W0GJ10</accession>
<name>A0A0W0GJ10_9CHLR</name>
<dbReference type="CDD" id="cd00635">
    <property type="entry name" value="PLPDE_III_YBL036c_like"/>
    <property type="match status" value="1"/>
</dbReference>
<dbReference type="InterPro" id="IPR029066">
    <property type="entry name" value="PLP-binding_barrel"/>
</dbReference>
<dbReference type="PIRSF" id="PIRSF004848">
    <property type="entry name" value="YBL036c_PLPDEIII"/>
    <property type="match status" value="1"/>
</dbReference>